<reference evidence="1 2" key="1">
    <citation type="journal article" date="2007" name="Science">
        <title>The Chlamydomonas genome reveals the evolution of key animal and plant functions.</title>
        <authorList>
            <person name="Merchant S.S."/>
            <person name="Prochnik S.E."/>
            <person name="Vallon O."/>
            <person name="Harris E.H."/>
            <person name="Karpowicz S.J."/>
            <person name="Witman G.B."/>
            <person name="Terry A."/>
            <person name="Salamov A."/>
            <person name="Fritz-Laylin L.K."/>
            <person name="Marechal-Drouard L."/>
            <person name="Marshall W.F."/>
            <person name="Qu L.H."/>
            <person name="Nelson D.R."/>
            <person name="Sanderfoot A.A."/>
            <person name="Spalding M.H."/>
            <person name="Kapitonov V.V."/>
            <person name="Ren Q."/>
            <person name="Ferris P."/>
            <person name="Lindquist E."/>
            <person name="Shapiro H."/>
            <person name="Lucas S.M."/>
            <person name="Grimwood J."/>
            <person name="Schmutz J."/>
            <person name="Cardol P."/>
            <person name="Cerutti H."/>
            <person name="Chanfreau G."/>
            <person name="Chen C.L."/>
            <person name="Cognat V."/>
            <person name="Croft M.T."/>
            <person name="Dent R."/>
            <person name="Dutcher S."/>
            <person name="Fernandez E."/>
            <person name="Fukuzawa H."/>
            <person name="Gonzalez-Ballester D."/>
            <person name="Gonzalez-Halphen D."/>
            <person name="Hallmann A."/>
            <person name="Hanikenne M."/>
            <person name="Hippler M."/>
            <person name="Inwood W."/>
            <person name="Jabbari K."/>
            <person name="Kalanon M."/>
            <person name="Kuras R."/>
            <person name="Lefebvre P.A."/>
            <person name="Lemaire S.D."/>
            <person name="Lobanov A.V."/>
            <person name="Lohr M."/>
            <person name="Manuell A."/>
            <person name="Meier I."/>
            <person name="Mets L."/>
            <person name="Mittag M."/>
            <person name="Mittelmeier T."/>
            <person name="Moroney J.V."/>
            <person name="Moseley J."/>
            <person name="Napoli C."/>
            <person name="Nedelcu A.M."/>
            <person name="Niyogi K."/>
            <person name="Novoselov S.V."/>
            <person name="Paulsen I.T."/>
            <person name="Pazour G."/>
            <person name="Purton S."/>
            <person name="Ral J.P."/>
            <person name="Riano-Pachon D.M."/>
            <person name="Riekhof W."/>
            <person name="Rymarquis L."/>
            <person name="Schroda M."/>
            <person name="Stern D."/>
            <person name="Umen J."/>
            <person name="Willows R."/>
            <person name="Wilson N."/>
            <person name="Zimmer S.L."/>
            <person name="Allmer J."/>
            <person name="Balk J."/>
            <person name="Bisova K."/>
            <person name="Chen C.J."/>
            <person name="Elias M."/>
            <person name="Gendler K."/>
            <person name="Hauser C."/>
            <person name="Lamb M.R."/>
            <person name="Ledford H."/>
            <person name="Long J.C."/>
            <person name="Minagawa J."/>
            <person name="Page M.D."/>
            <person name="Pan J."/>
            <person name="Pootakham W."/>
            <person name="Roje S."/>
            <person name="Rose A."/>
            <person name="Stahlberg E."/>
            <person name="Terauchi A.M."/>
            <person name="Yang P."/>
            <person name="Ball S."/>
            <person name="Bowler C."/>
            <person name="Dieckmann C.L."/>
            <person name="Gladyshev V.N."/>
            <person name="Green P."/>
            <person name="Jorgensen R."/>
            <person name="Mayfield S."/>
            <person name="Mueller-Roeber B."/>
            <person name="Rajamani S."/>
            <person name="Sayre R.T."/>
            <person name="Brokstein P."/>
            <person name="Dubchak I."/>
            <person name="Goodstein D."/>
            <person name="Hornick L."/>
            <person name="Huang Y.W."/>
            <person name="Jhaveri J."/>
            <person name="Luo Y."/>
            <person name="Martinez D."/>
            <person name="Ngau W.C."/>
            <person name="Otillar B."/>
            <person name="Poliakov A."/>
            <person name="Porter A."/>
            <person name="Szajkowski L."/>
            <person name="Werner G."/>
            <person name="Zhou K."/>
            <person name="Grigoriev I.V."/>
            <person name="Rokhsar D.S."/>
            <person name="Grossman A.R."/>
        </authorList>
    </citation>
    <scope>NUCLEOTIDE SEQUENCE [LARGE SCALE GENOMIC DNA]</scope>
    <source>
        <strain evidence="2">CC-503</strain>
    </source>
</reference>
<dbReference type="RefSeq" id="XP_001702839.1">
    <property type="nucleotide sequence ID" value="XM_001702787.2"/>
</dbReference>
<dbReference type="FunCoup" id="A8JGW3">
    <property type="interactions" value="27"/>
</dbReference>
<dbReference type="EMBL" id="CM008973">
    <property type="protein sequence ID" value="PNW75832.1"/>
    <property type="molecule type" value="Genomic_DNA"/>
</dbReference>
<proteinExistence type="predicted"/>
<evidence type="ECO:0000313" key="1">
    <source>
        <dbReference type="EMBL" id="PNW75832.1"/>
    </source>
</evidence>
<dbReference type="SUPFAM" id="SSF57938">
    <property type="entry name" value="DnaJ/Hsp40 cysteine-rich domain"/>
    <property type="match status" value="1"/>
</dbReference>
<dbReference type="Proteomes" id="UP000006906">
    <property type="component" value="Chromosome 12"/>
</dbReference>
<dbReference type="KEGG" id="cre:CHLRE_12g558850v5"/>
<organism evidence="1 2">
    <name type="scientific">Chlamydomonas reinhardtii</name>
    <name type="common">Chlamydomonas smithii</name>
    <dbReference type="NCBI Taxonomy" id="3055"/>
    <lineage>
        <taxon>Eukaryota</taxon>
        <taxon>Viridiplantae</taxon>
        <taxon>Chlorophyta</taxon>
        <taxon>core chlorophytes</taxon>
        <taxon>Chlorophyceae</taxon>
        <taxon>CS clade</taxon>
        <taxon>Chlamydomonadales</taxon>
        <taxon>Chlamydomonadaceae</taxon>
        <taxon>Chlamydomonas</taxon>
    </lineage>
</organism>
<dbReference type="AlphaFoldDB" id="A8JGW3"/>
<accession>A8JGW3</accession>
<dbReference type="Gramene" id="PNW75832">
    <property type="protein sequence ID" value="PNW75832"/>
    <property type="gene ID" value="CHLRE_12g558850v5"/>
</dbReference>
<name>A8JGW3_CHLRE</name>
<protein>
    <submittedName>
        <fullName evidence="1">Uncharacterized protein</fullName>
    </submittedName>
</protein>
<dbReference type="InterPro" id="IPR036410">
    <property type="entry name" value="HSP_DnaJ_Cys-rich_dom_sf"/>
</dbReference>
<dbReference type="HOGENOM" id="CLU_1761366_0_0_1"/>
<evidence type="ECO:0000313" key="2">
    <source>
        <dbReference type="Proteomes" id="UP000006906"/>
    </source>
</evidence>
<sequence>MAARQALGRALLAAGGTMVVLTVGTGALSGVAMGVAKVFIDREKSKKQVPCVVCRSNRRVVCEVCEGERIIKYWPTPEPPPAQLHTWSVCSMCEGAGDHPCINCHGTGSVYPQAWDLAEQEAALGRQLALAPAPAPAAAVVGGAAARA</sequence>
<gene>
    <name evidence="1" type="ORF">CHLRE_12g558850v5</name>
</gene>
<dbReference type="GeneID" id="5728362"/>
<dbReference type="InParanoid" id="A8JGW3"/>
<keyword evidence="2" id="KW-1185">Reference proteome</keyword>
<dbReference type="OrthoDB" id="524655at2759"/>
<dbReference type="PaxDb" id="3055-EDO96884"/>